<dbReference type="GeneID" id="24105526"/>
<evidence type="ECO:0000256" key="10">
    <source>
        <dbReference type="PIRSR" id="PIRSR606262-1"/>
    </source>
</evidence>
<proteinExistence type="inferred from homology"/>
<protein>
    <recommendedName>
        <fullName evidence="4">cytidine deaminase</fullName>
        <ecNumber evidence="4">3.5.4.5</ecNumber>
    </recommendedName>
    <alternativeName>
        <fullName evidence="8">Cytidine aminohydrolase</fullName>
    </alternativeName>
</protein>
<evidence type="ECO:0000256" key="8">
    <source>
        <dbReference type="ARBA" id="ARBA00032005"/>
    </source>
</evidence>
<dbReference type="PROSITE" id="PS51747">
    <property type="entry name" value="CYT_DCMP_DEAMINASES_2"/>
    <property type="match status" value="1"/>
</dbReference>
<dbReference type="InterPro" id="IPR002125">
    <property type="entry name" value="CMP_dCMP_dom"/>
</dbReference>
<dbReference type="Proteomes" id="UP000014071">
    <property type="component" value="Unassembled WGS sequence"/>
</dbReference>
<dbReference type="NCBIfam" id="TIGR01354">
    <property type="entry name" value="cyt_deam_tetra"/>
    <property type="match status" value="1"/>
</dbReference>
<evidence type="ECO:0000256" key="3">
    <source>
        <dbReference type="ARBA" id="ARBA00006576"/>
    </source>
</evidence>
<dbReference type="Pfam" id="PF00383">
    <property type="entry name" value="dCMP_cyt_deam_1"/>
    <property type="match status" value="1"/>
</dbReference>
<evidence type="ECO:0000256" key="13">
    <source>
        <dbReference type="SAM" id="MobiDB-lite"/>
    </source>
</evidence>
<dbReference type="NCBIfam" id="NF004064">
    <property type="entry name" value="PRK05578.1"/>
    <property type="match status" value="1"/>
</dbReference>
<feature type="domain" description="CMP/dCMP-type deaminase" evidence="14">
    <location>
        <begin position="35"/>
        <end position="201"/>
    </location>
</feature>
<evidence type="ECO:0000256" key="11">
    <source>
        <dbReference type="PIRSR" id="PIRSR606262-2"/>
    </source>
</evidence>
<feature type="binding site" evidence="12">
    <location>
        <position position="135"/>
    </location>
    <ligand>
        <name>Zn(2+)</name>
        <dbReference type="ChEBI" id="CHEBI:29105"/>
        <note>catalytic</note>
    </ligand>
</feature>
<dbReference type="EMBL" id="DF238767">
    <property type="protein sequence ID" value="GAC92660.1"/>
    <property type="molecule type" value="Genomic_DNA"/>
</dbReference>
<keyword evidence="7 12" id="KW-0862">Zinc</keyword>
<feature type="binding site" evidence="12">
    <location>
        <position position="138"/>
    </location>
    <ligand>
        <name>Zn(2+)</name>
        <dbReference type="ChEBI" id="CHEBI:29105"/>
        <note>catalytic</note>
    </ligand>
</feature>
<feature type="active site" description="Proton donor" evidence="10">
    <location>
        <position position="89"/>
    </location>
</feature>
<accession>R9P3H5</accession>
<dbReference type="AlphaFoldDB" id="R9P3H5"/>
<dbReference type="GO" id="GO:0008270">
    <property type="term" value="F:zinc ion binding"/>
    <property type="evidence" value="ECO:0007669"/>
    <property type="project" value="InterPro"/>
</dbReference>
<dbReference type="EC" id="3.5.4.5" evidence="4"/>
<evidence type="ECO:0000256" key="5">
    <source>
        <dbReference type="ARBA" id="ARBA00022723"/>
    </source>
</evidence>
<comment type="cofactor">
    <cofactor evidence="1 12">
        <name>Zn(2+)</name>
        <dbReference type="ChEBI" id="CHEBI:29105"/>
    </cofactor>
</comment>
<feature type="binding site" evidence="11">
    <location>
        <begin position="76"/>
        <end position="82"/>
    </location>
    <ligand>
        <name>substrate</name>
    </ligand>
</feature>
<organism evidence="15 16">
    <name type="scientific">Pseudozyma hubeiensis (strain SY62)</name>
    <name type="common">Yeast</name>
    <dbReference type="NCBI Taxonomy" id="1305764"/>
    <lineage>
        <taxon>Eukaryota</taxon>
        <taxon>Fungi</taxon>
        <taxon>Dikarya</taxon>
        <taxon>Basidiomycota</taxon>
        <taxon>Ustilaginomycotina</taxon>
        <taxon>Ustilaginomycetes</taxon>
        <taxon>Ustilaginales</taxon>
        <taxon>Ustilaginaceae</taxon>
        <taxon>Pseudozyma</taxon>
    </lineage>
</organism>
<keyword evidence="5 12" id="KW-0479">Metal-binding</keyword>
<dbReference type="InterPro" id="IPR016193">
    <property type="entry name" value="Cytidine_deaminase-like"/>
</dbReference>
<evidence type="ECO:0000256" key="6">
    <source>
        <dbReference type="ARBA" id="ARBA00022801"/>
    </source>
</evidence>
<keyword evidence="16" id="KW-1185">Reference proteome</keyword>
<evidence type="ECO:0000313" key="16">
    <source>
        <dbReference type="Proteomes" id="UP000014071"/>
    </source>
</evidence>
<evidence type="ECO:0000256" key="2">
    <source>
        <dbReference type="ARBA" id="ARBA00003949"/>
    </source>
</evidence>
<comment type="similarity">
    <text evidence="3">Belongs to the cytidine and deoxycytidylate deaminase family.</text>
</comment>
<dbReference type="SUPFAM" id="SSF53927">
    <property type="entry name" value="Cytidine deaminase-like"/>
    <property type="match status" value="1"/>
</dbReference>
<comment type="function">
    <text evidence="2">This enzyme scavenges exogenous and endogenous cytidine and 2'-deoxycytidine for UMP synthesis.</text>
</comment>
<evidence type="ECO:0000256" key="1">
    <source>
        <dbReference type="ARBA" id="ARBA00001947"/>
    </source>
</evidence>
<dbReference type="GO" id="GO:0055086">
    <property type="term" value="P:nucleobase-containing small molecule metabolic process"/>
    <property type="evidence" value="ECO:0007669"/>
    <property type="project" value="UniProtKB-ARBA"/>
</dbReference>
<dbReference type="GO" id="GO:0005829">
    <property type="term" value="C:cytosol"/>
    <property type="evidence" value="ECO:0007669"/>
    <property type="project" value="TreeGrafter"/>
</dbReference>
<evidence type="ECO:0000313" key="15">
    <source>
        <dbReference type="EMBL" id="GAC92660.1"/>
    </source>
</evidence>
<comment type="catalytic activity">
    <reaction evidence="9">
        <text>cytidine + H2O + H(+) = uridine + NH4(+)</text>
        <dbReference type="Rhea" id="RHEA:16069"/>
        <dbReference type="ChEBI" id="CHEBI:15377"/>
        <dbReference type="ChEBI" id="CHEBI:15378"/>
        <dbReference type="ChEBI" id="CHEBI:16704"/>
        <dbReference type="ChEBI" id="CHEBI:17562"/>
        <dbReference type="ChEBI" id="CHEBI:28938"/>
        <dbReference type="EC" id="3.5.4.5"/>
    </reaction>
</comment>
<feature type="binding site" evidence="12">
    <location>
        <position position="87"/>
    </location>
    <ligand>
        <name>Zn(2+)</name>
        <dbReference type="ChEBI" id="CHEBI:29105"/>
        <note>catalytic</note>
    </ligand>
</feature>
<dbReference type="FunFam" id="3.40.140.10:FF:000098">
    <property type="entry name" value="Cytidine deaminase"/>
    <property type="match status" value="1"/>
</dbReference>
<keyword evidence="6" id="KW-0378">Hydrolase</keyword>
<sequence length="209" mass="22786">MIEERTNGSTGTPLLRQRSSHHDTMDSTDLQLLANKKHDLLHAAQEARKLSYSPYSKFRVGAALLTKWGEIILGANYENASYGGTVCAERTALAKALIRSDQLDVSEQSSARKIQRGDIIAVAVASDLEGSCSPCGICRQVIREHCSLNARILMVGCNWSKASAAQTIQGTVEDQGGKELNEANVEVVTLEYLLPMSFGPEDLDKPRHS</sequence>
<dbReference type="GO" id="GO:0072527">
    <property type="term" value="P:pyrimidine-containing compound metabolic process"/>
    <property type="evidence" value="ECO:0007669"/>
    <property type="project" value="UniProtKB-ARBA"/>
</dbReference>
<evidence type="ECO:0000256" key="9">
    <source>
        <dbReference type="ARBA" id="ARBA00049558"/>
    </source>
</evidence>
<dbReference type="PANTHER" id="PTHR11644:SF2">
    <property type="entry name" value="CYTIDINE DEAMINASE"/>
    <property type="match status" value="1"/>
</dbReference>
<dbReference type="eggNOG" id="KOG0833">
    <property type="taxonomic scope" value="Eukaryota"/>
</dbReference>
<dbReference type="GO" id="GO:0004126">
    <property type="term" value="F:cytidine deaminase activity"/>
    <property type="evidence" value="ECO:0007669"/>
    <property type="project" value="UniProtKB-EC"/>
</dbReference>
<feature type="region of interest" description="Disordered" evidence="13">
    <location>
        <begin position="1"/>
        <end position="25"/>
    </location>
</feature>
<dbReference type="InterPro" id="IPR050202">
    <property type="entry name" value="Cyt/Deoxycyt_deaminase"/>
</dbReference>
<evidence type="ECO:0000256" key="4">
    <source>
        <dbReference type="ARBA" id="ARBA00012783"/>
    </source>
</evidence>
<dbReference type="STRING" id="1305764.R9P3H5"/>
<dbReference type="CDD" id="cd01283">
    <property type="entry name" value="cytidine_deaminase"/>
    <property type="match status" value="1"/>
</dbReference>
<evidence type="ECO:0000259" key="14">
    <source>
        <dbReference type="PROSITE" id="PS51747"/>
    </source>
</evidence>
<dbReference type="InterPro" id="IPR006262">
    <property type="entry name" value="Cyt_deam_tetra"/>
</dbReference>
<name>R9P3H5_PSEHS</name>
<dbReference type="RefSeq" id="XP_012186247.1">
    <property type="nucleotide sequence ID" value="XM_012330857.1"/>
</dbReference>
<evidence type="ECO:0000256" key="7">
    <source>
        <dbReference type="ARBA" id="ARBA00022833"/>
    </source>
</evidence>
<reference evidence="16" key="1">
    <citation type="journal article" date="2013" name="Genome Announc.">
        <title>Draft genome sequence of the basidiomycetous yeast-like fungus Pseudozyma hubeiensis SY62, which produces an abundant amount of the biosurfactant mannosylerythritol lipids.</title>
        <authorList>
            <person name="Konishi M."/>
            <person name="Hatada Y."/>
            <person name="Horiuchi J."/>
        </authorList>
    </citation>
    <scope>NUCLEOTIDE SEQUENCE [LARGE SCALE GENOMIC DNA]</scope>
    <source>
        <strain evidence="16">SY62</strain>
    </source>
</reference>
<evidence type="ECO:0000256" key="12">
    <source>
        <dbReference type="PIRSR" id="PIRSR606262-3"/>
    </source>
</evidence>
<dbReference type="Gene3D" id="3.40.140.10">
    <property type="entry name" value="Cytidine Deaminase, domain 2"/>
    <property type="match status" value="1"/>
</dbReference>
<dbReference type="OrthoDB" id="414540at2759"/>
<gene>
    <name evidence="15" type="ORF">PHSY_000214</name>
</gene>
<dbReference type="PANTHER" id="PTHR11644">
    <property type="entry name" value="CYTIDINE DEAMINASE"/>
    <property type="match status" value="1"/>
</dbReference>
<dbReference type="HOGENOM" id="CLU_097262_2_1_1"/>